<protein>
    <submittedName>
        <fullName evidence="1">Uncharacterized protein</fullName>
    </submittedName>
</protein>
<reference evidence="1" key="1">
    <citation type="submission" date="2020-07" db="EMBL/GenBank/DDBJ databases">
        <title>Multicomponent nature underlies the extraordinary mechanical properties of spider dragline silk.</title>
        <authorList>
            <person name="Kono N."/>
            <person name="Nakamura H."/>
            <person name="Mori M."/>
            <person name="Yoshida Y."/>
            <person name="Ohtoshi R."/>
            <person name="Malay A.D."/>
            <person name="Moran D.A.P."/>
            <person name="Tomita M."/>
            <person name="Numata K."/>
            <person name="Arakawa K."/>
        </authorList>
    </citation>
    <scope>NUCLEOTIDE SEQUENCE</scope>
</reference>
<evidence type="ECO:0000313" key="1">
    <source>
        <dbReference type="EMBL" id="GFR02849.1"/>
    </source>
</evidence>
<gene>
    <name evidence="1" type="ORF">TNCT_629881</name>
</gene>
<sequence length="105" mass="12039">MLEKIKQNTFGHFRYLPEAAGFNVKTDQNLTIINCGLGSSMFNIVCGNCYTEKVQNIVNEFECQPFAWWIIESKILSRKLLEHGFITETEGRAMLCDLRACLQTN</sequence>
<dbReference type="EMBL" id="BMAO01025466">
    <property type="protein sequence ID" value="GFR02849.1"/>
    <property type="molecule type" value="Genomic_DNA"/>
</dbReference>
<name>A0A8X6GGU1_TRICU</name>
<evidence type="ECO:0000313" key="2">
    <source>
        <dbReference type="Proteomes" id="UP000887116"/>
    </source>
</evidence>
<dbReference type="Proteomes" id="UP000887116">
    <property type="component" value="Unassembled WGS sequence"/>
</dbReference>
<dbReference type="AlphaFoldDB" id="A0A8X6GGU1"/>
<proteinExistence type="predicted"/>
<accession>A0A8X6GGU1</accession>
<comment type="caution">
    <text evidence="1">The sequence shown here is derived from an EMBL/GenBank/DDBJ whole genome shotgun (WGS) entry which is preliminary data.</text>
</comment>
<organism evidence="1 2">
    <name type="scientific">Trichonephila clavata</name>
    <name type="common">Joro spider</name>
    <name type="synonym">Nephila clavata</name>
    <dbReference type="NCBI Taxonomy" id="2740835"/>
    <lineage>
        <taxon>Eukaryota</taxon>
        <taxon>Metazoa</taxon>
        <taxon>Ecdysozoa</taxon>
        <taxon>Arthropoda</taxon>
        <taxon>Chelicerata</taxon>
        <taxon>Arachnida</taxon>
        <taxon>Araneae</taxon>
        <taxon>Araneomorphae</taxon>
        <taxon>Entelegynae</taxon>
        <taxon>Araneoidea</taxon>
        <taxon>Nephilidae</taxon>
        <taxon>Trichonephila</taxon>
    </lineage>
</organism>
<keyword evidence="2" id="KW-1185">Reference proteome</keyword>